<reference evidence="8 9" key="1">
    <citation type="journal article" date="2013" name="J. Microbiol.">
        <title>Mucilaginibacter ginsenosidivorax sp. nov., with ginsenoside converting activity isolated from sediment.</title>
        <authorList>
            <person name="Kim J.K."/>
            <person name="Choi T.E."/>
            <person name="Liu Q.M."/>
            <person name="Park H.Y."/>
            <person name="Yi T.H."/>
            <person name="Yoon M.H."/>
            <person name="Kim S.C."/>
            <person name="Im W.T."/>
        </authorList>
    </citation>
    <scope>NUCLEOTIDE SEQUENCE [LARGE SCALE GENOMIC DNA]</scope>
    <source>
        <strain evidence="8 9">KHI28</strain>
    </source>
</reference>
<dbReference type="OrthoDB" id="9803461at2"/>
<dbReference type="Gene3D" id="2.60.40.10">
    <property type="entry name" value="Immunoglobulins"/>
    <property type="match status" value="1"/>
</dbReference>
<comment type="similarity">
    <text evidence="1 5">Belongs to the glycosyl hydrolase 43 family.</text>
</comment>
<evidence type="ECO:0000256" key="5">
    <source>
        <dbReference type="RuleBase" id="RU361187"/>
    </source>
</evidence>
<dbReference type="InterPro" id="IPR051795">
    <property type="entry name" value="Glycosyl_Hydrlase_43"/>
</dbReference>
<dbReference type="CDD" id="cd08982">
    <property type="entry name" value="GH43-like"/>
    <property type="match status" value="1"/>
</dbReference>
<dbReference type="Pfam" id="PF04616">
    <property type="entry name" value="Glyco_hydro_43"/>
    <property type="match status" value="1"/>
</dbReference>
<keyword evidence="2 5" id="KW-0378">Hydrolase</keyword>
<keyword evidence="9" id="KW-1185">Reference proteome</keyword>
<proteinExistence type="inferred from homology"/>
<dbReference type="InterPro" id="IPR013783">
    <property type="entry name" value="Ig-like_fold"/>
</dbReference>
<dbReference type="AlphaFoldDB" id="A0A5B8W0R9"/>
<dbReference type="Gene3D" id="2.115.10.20">
    <property type="entry name" value="Glycosyl hydrolase domain, family 43"/>
    <property type="match status" value="1"/>
</dbReference>
<dbReference type="PANTHER" id="PTHR42812">
    <property type="entry name" value="BETA-XYLOSIDASE"/>
    <property type="match status" value="1"/>
</dbReference>
<gene>
    <name evidence="8" type="ORF">FSB76_17010</name>
</gene>
<dbReference type="KEGG" id="mgk:FSB76_17010"/>
<dbReference type="PROSITE" id="PS50022">
    <property type="entry name" value="FA58C_3"/>
    <property type="match status" value="1"/>
</dbReference>
<accession>A0A5B8W0R9</accession>
<evidence type="ECO:0000313" key="9">
    <source>
        <dbReference type="Proteomes" id="UP000321362"/>
    </source>
</evidence>
<dbReference type="InterPro" id="IPR023296">
    <property type="entry name" value="Glyco_hydro_beta-prop_sf"/>
</dbReference>
<dbReference type="Proteomes" id="UP000321362">
    <property type="component" value="Chromosome"/>
</dbReference>
<dbReference type="InterPro" id="IPR000421">
    <property type="entry name" value="FA58C"/>
</dbReference>
<dbReference type="GO" id="GO:0004553">
    <property type="term" value="F:hydrolase activity, hydrolyzing O-glycosyl compounds"/>
    <property type="evidence" value="ECO:0007669"/>
    <property type="project" value="InterPro"/>
</dbReference>
<evidence type="ECO:0000313" key="8">
    <source>
        <dbReference type="EMBL" id="QEC77560.1"/>
    </source>
</evidence>
<evidence type="ECO:0000256" key="2">
    <source>
        <dbReference type="ARBA" id="ARBA00022801"/>
    </source>
</evidence>
<dbReference type="InterPro" id="IPR006710">
    <property type="entry name" value="Glyco_hydro_43"/>
</dbReference>
<evidence type="ECO:0000259" key="7">
    <source>
        <dbReference type="PROSITE" id="PS50022"/>
    </source>
</evidence>
<feature type="site" description="Important for catalytic activity, responsible for pKa modulation of the active site Glu and correct orientation of both the proton donor and substrate" evidence="4">
    <location>
        <position position="159"/>
    </location>
</feature>
<feature type="transmembrane region" description="Helical" evidence="6">
    <location>
        <begin position="12"/>
        <end position="30"/>
    </location>
</feature>
<keyword evidence="6" id="KW-0472">Membrane</keyword>
<dbReference type="SUPFAM" id="SSF49785">
    <property type="entry name" value="Galactose-binding domain-like"/>
    <property type="match status" value="1"/>
</dbReference>
<feature type="domain" description="F5/8 type C" evidence="7">
    <location>
        <begin position="348"/>
        <end position="497"/>
    </location>
</feature>
<dbReference type="Gene3D" id="2.60.120.260">
    <property type="entry name" value="Galactose-binding domain-like"/>
    <property type="match status" value="1"/>
</dbReference>
<protein>
    <submittedName>
        <fullName evidence="8">Family 43 glycosylhydrolase</fullName>
    </submittedName>
</protein>
<evidence type="ECO:0000256" key="1">
    <source>
        <dbReference type="ARBA" id="ARBA00009865"/>
    </source>
</evidence>
<keyword evidence="6" id="KW-0812">Transmembrane</keyword>
<sequence length="590" mass="66759">MNQHIKEYILQILKTATIVSSLVLLTVLVGCGNLRAQNRHQKAQYTICNPLDLNYRFCLDTPSRREAADPAVIVFKGEYYLFASKSGGYWHSPDLKQWKLIKTDDLPLEDYAPTAVVIGDTVLFMASTGKDGGKIYKTGNPQSGKWTVANPAFPISLVDPDLFFDDDSRLYLYYGCSNINPIFVVELDMKTLMPKTPPIPLINSDRSVNGWERSGEHNELPSRPWIEGAWMTKVKGKYYLQYACPETEFKSYSDGLYTGDSPLGPFRLAPNNPFSARQGGFIGSAGHSSTFLDKYGNYWRISTMTISVHHRYERRLGIFPAFFRSPEDAYTYTGYGDYPFFVPDRRINSPSALSTGWALLSYNKPVSVSSQIRGHEASLAADEDVRTYWSAATGSDKEWISMDLKAKCRINAIQINFADHNAGIYGRKPHEAYDYLLEVSADNTHWTLINNTWLTAQDNPHPYIELAKPVYAKYLRIRNVSVPGGTFALWGLRVFGKQLQQLAKEKITFTAIRDSTDRCRIRLKWLACQSSTGYNIRYGIAPGKMYQNYQVNGKNGAEIGNLNSKQSYYFTVERFNENGIVKSGQVVFIK</sequence>
<organism evidence="8 9">
    <name type="scientific">Mucilaginibacter ginsenosidivorax</name>
    <dbReference type="NCBI Taxonomy" id="862126"/>
    <lineage>
        <taxon>Bacteria</taxon>
        <taxon>Pseudomonadati</taxon>
        <taxon>Bacteroidota</taxon>
        <taxon>Sphingobacteriia</taxon>
        <taxon>Sphingobacteriales</taxon>
        <taxon>Sphingobacteriaceae</taxon>
        <taxon>Mucilaginibacter</taxon>
    </lineage>
</organism>
<dbReference type="SUPFAM" id="SSF75005">
    <property type="entry name" value="Arabinanase/levansucrase/invertase"/>
    <property type="match status" value="1"/>
</dbReference>
<name>A0A5B8W0R9_9SPHI</name>
<dbReference type="RefSeq" id="WP_147055365.1">
    <property type="nucleotide sequence ID" value="NZ_CP042437.1"/>
</dbReference>
<dbReference type="GO" id="GO:0005975">
    <property type="term" value="P:carbohydrate metabolic process"/>
    <property type="evidence" value="ECO:0007669"/>
    <property type="project" value="InterPro"/>
</dbReference>
<dbReference type="PANTHER" id="PTHR42812:SF12">
    <property type="entry name" value="BETA-XYLOSIDASE-RELATED"/>
    <property type="match status" value="1"/>
</dbReference>
<keyword evidence="6" id="KW-1133">Transmembrane helix</keyword>
<dbReference type="Pfam" id="PF00754">
    <property type="entry name" value="F5_F8_type_C"/>
    <property type="match status" value="1"/>
</dbReference>
<evidence type="ECO:0000256" key="3">
    <source>
        <dbReference type="ARBA" id="ARBA00023295"/>
    </source>
</evidence>
<evidence type="ECO:0000256" key="6">
    <source>
        <dbReference type="SAM" id="Phobius"/>
    </source>
</evidence>
<dbReference type="PROSITE" id="PS51257">
    <property type="entry name" value="PROKAR_LIPOPROTEIN"/>
    <property type="match status" value="1"/>
</dbReference>
<keyword evidence="3 5" id="KW-0326">Glycosidase</keyword>
<dbReference type="InterPro" id="IPR008979">
    <property type="entry name" value="Galactose-bd-like_sf"/>
</dbReference>
<dbReference type="EMBL" id="CP042437">
    <property type="protein sequence ID" value="QEC77560.1"/>
    <property type="molecule type" value="Genomic_DNA"/>
</dbReference>
<evidence type="ECO:0000256" key="4">
    <source>
        <dbReference type="PIRSR" id="PIRSR606710-2"/>
    </source>
</evidence>